<accession>A0A6G1LHV9</accession>
<keyword evidence="1" id="KW-0732">Signal</keyword>
<name>A0A6G1LHV9_9PEZI</name>
<protein>
    <recommendedName>
        <fullName evidence="4">Fungal calcium binding protein domain-containing protein</fullName>
    </recommendedName>
</protein>
<evidence type="ECO:0000313" key="2">
    <source>
        <dbReference type="EMBL" id="KAF2772543.1"/>
    </source>
</evidence>
<evidence type="ECO:0000256" key="1">
    <source>
        <dbReference type="SAM" id="SignalP"/>
    </source>
</evidence>
<dbReference type="EMBL" id="ML995814">
    <property type="protein sequence ID" value="KAF2772543.1"/>
    <property type="molecule type" value="Genomic_DNA"/>
</dbReference>
<evidence type="ECO:0000313" key="3">
    <source>
        <dbReference type="Proteomes" id="UP000799436"/>
    </source>
</evidence>
<keyword evidence="3" id="KW-1185">Reference proteome</keyword>
<feature type="signal peptide" evidence="1">
    <location>
        <begin position="1"/>
        <end position="17"/>
    </location>
</feature>
<reference evidence="2" key="1">
    <citation type="journal article" date="2020" name="Stud. Mycol.">
        <title>101 Dothideomycetes genomes: a test case for predicting lifestyles and emergence of pathogens.</title>
        <authorList>
            <person name="Haridas S."/>
            <person name="Albert R."/>
            <person name="Binder M."/>
            <person name="Bloem J."/>
            <person name="Labutti K."/>
            <person name="Salamov A."/>
            <person name="Andreopoulos B."/>
            <person name="Baker S."/>
            <person name="Barry K."/>
            <person name="Bills G."/>
            <person name="Bluhm B."/>
            <person name="Cannon C."/>
            <person name="Castanera R."/>
            <person name="Culley D."/>
            <person name="Daum C."/>
            <person name="Ezra D."/>
            <person name="Gonzalez J."/>
            <person name="Henrissat B."/>
            <person name="Kuo A."/>
            <person name="Liang C."/>
            <person name="Lipzen A."/>
            <person name="Lutzoni F."/>
            <person name="Magnuson J."/>
            <person name="Mondo S."/>
            <person name="Nolan M."/>
            <person name="Ohm R."/>
            <person name="Pangilinan J."/>
            <person name="Park H.-J."/>
            <person name="Ramirez L."/>
            <person name="Alfaro M."/>
            <person name="Sun H."/>
            <person name="Tritt A."/>
            <person name="Yoshinaga Y."/>
            <person name="Zwiers L.-H."/>
            <person name="Turgeon B."/>
            <person name="Goodwin S."/>
            <person name="Spatafora J."/>
            <person name="Crous P."/>
            <person name="Grigoriev I."/>
        </authorList>
    </citation>
    <scope>NUCLEOTIDE SEQUENCE</scope>
    <source>
        <strain evidence="2">CBS 116005</strain>
    </source>
</reference>
<organism evidence="2 3">
    <name type="scientific">Teratosphaeria nubilosa</name>
    <dbReference type="NCBI Taxonomy" id="161662"/>
    <lineage>
        <taxon>Eukaryota</taxon>
        <taxon>Fungi</taxon>
        <taxon>Dikarya</taxon>
        <taxon>Ascomycota</taxon>
        <taxon>Pezizomycotina</taxon>
        <taxon>Dothideomycetes</taxon>
        <taxon>Dothideomycetidae</taxon>
        <taxon>Mycosphaerellales</taxon>
        <taxon>Teratosphaeriaceae</taxon>
        <taxon>Teratosphaeria</taxon>
    </lineage>
</organism>
<proteinExistence type="predicted"/>
<dbReference type="Proteomes" id="UP000799436">
    <property type="component" value="Unassembled WGS sequence"/>
</dbReference>
<gene>
    <name evidence="2" type="ORF">EJ03DRAFT_324549</name>
</gene>
<dbReference type="AlphaFoldDB" id="A0A6G1LHV9"/>
<sequence length="82" mass="8909">MKSIPLLLAAIVASVAPVPQNDTSALVDGFKENDVCGIWVIARIKCVFRMLRLLDVRAPGQHCNSFLAMIDAISAEVWLVEG</sequence>
<evidence type="ECO:0008006" key="4">
    <source>
        <dbReference type="Google" id="ProtNLM"/>
    </source>
</evidence>
<feature type="chain" id="PRO_5026212126" description="Fungal calcium binding protein domain-containing protein" evidence="1">
    <location>
        <begin position="18"/>
        <end position="82"/>
    </location>
</feature>